<dbReference type="PaxDb" id="1198114-AciX9_2049"/>
<dbReference type="SUPFAM" id="SSF54001">
    <property type="entry name" value="Cysteine proteinases"/>
    <property type="match status" value="1"/>
</dbReference>
<evidence type="ECO:0000256" key="1">
    <source>
        <dbReference type="SAM" id="SignalP"/>
    </source>
</evidence>
<keyword evidence="1" id="KW-0732">Signal</keyword>
<evidence type="ECO:0000259" key="2">
    <source>
        <dbReference type="Pfam" id="PF01841"/>
    </source>
</evidence>
<reference evidence="5" key="1">
    <citation type="submission" date="2011-01" db="EMBL/GenBank/DDBJ databases">
        <title>Complete sequence of chromosome of Acidobacterium sp. MP5ACTX9.</title>
        <authorList>
            <consortium name="US DOE Joint Genome Institute"/>
            <person name="Lucas S."/>
            <person name="Copeland A."/>
            <person name="Lapidus A."/>
            <person name="Cheng J.-F."/>
            <person name="Goodwin L."/>
            <person name="Pitluck S."/>
            <person name="Teshima H."/>
            <person name="Detter J.C."/>
            <person name="Han C."/>
            <person name="Tapia R."/>
            <person name="Land M."/>
            <person name="Hauser L."/>
            <person name="Kyrpides N."/>
            <person name="Ivanova N."/>
            <person name="Ovchinnikova G."/>
            <person name="Pagani I."/>
            <person name="Rawat S.R."/>
            <person name="Mannisto M."/>
            <person name="Haggblom M.M."/>
            <person name="Woyke T."/>
        </authorList>
    </citation>
    <scope>NUCLEOTIDE SEQUENCE [LARGE SCALE GENOMIC DNA]</scope>
    <source>
        <strain evidence="5">MP5ACTX9</strain>
    </source>
</reference>
<dbReference type="InterPro" id="IPR024618">
    <property type="entry name" value="DUF3857"/>
</dbReference>
<dbReference type="Gene3D" id="2.60.40.3140">
    <property type="match status" value="1"/>
</dbReference>
<dbReference type="Pfam" id="PF01841">
    <property type="entry name" value="Transglut_core"/>
    <property type="match status" value="1"/>
</dbReference>
<dbReference type="AlphaFoldDB" id="E8X1E0"/>
<dbReference type="STRING" id="1198114.AciX9_2049"/>
<dbReference type="Proteomes" id="UP000000343">
    <property type="component" value="Chromosome"/>
</dbReference>
<accession>E8X1E0</accession>
<dbReference type="Gene3D" id="2.60.120.1130">
    <property type="match status" value="1"/>
</dbReference>
<name>E8X1E0_GRATM</name>
<dbReference type="Pfam" id="PF12969">
    <property type="entry name" value="DUF3857"/>
    <property type="match status" value="1"/>
</dbReference>
<keyword evidence="5" id="KW-1185">Reference proteome</keyword>
<feature type="chain" id="PRO_5003234068" evidence="1">
    <location>
        <begin position="30"/>
        <end position="661"/>
    </location>
</feature>
<dbReference type="HOGENOM" id="CLU_027424_1_0_0"/>
<dbReference type="InterPro" id="IPR002931">
    <property type="entry name" value="Transglutaminase-like"/>
</dbReference>
<dbReference type="EMBL" id="CP002480">
    <property type="protein sequence ID" value="ADW69094.1"/>
    <property type="molecule type" value="Genomic_DNA"/>
</dbReference>
<dbReference type="eggNOG" id="COG1305">
    <property type="taxonomic scope" value="Bacteria"/>
</dbReference>
<evidence type="ECO:0000259" key="3">
    <source>
        <dbReference type="Pfam" id="PF12969"/>
    </source>
</evidence>
<dbReference type="KEGG" id="acm:AciX9_2049"/>
<dbReference type="Gene3D" id="3.10.620.30">
    <property type="match status" value="1"/>
</dbReference>
<sequence>MSLCSFPSELFCRVLLVATLSLCTVPAFASRDSVPDWVAAAAAKPMATYSAETSAVVLLDDTTLTVGADGKGVEHRRHVVKILRPNGRDEGVVWIPYDKDTKILSLHVWSIAPDGKQYAVKDNEMVDVGYPGQGSLYEDIKMRAVRAPGRDPGGVIAYEYDQRKEPYLHEETWMFQQEIPVANQSFTLELPPGYTYGTVWAHHDQQKAADLEHQRYRWEMNATPGIDLDRVPMHPSELALAGRMTVHYAPVGTSADSLATWRGIGEWYEPLMRDRVLSTPEIAAKAAALTSGKTDFYDKTEAIGDYVQAQIRYFVIEMGIGGQQPHPAADIFRNGYGDCKDKATLLSAMLSSVGVHSTLMAVDHRRGVVDPLAPSIFGDHMIAAIEIPKGYESAKLRSVITAKTGKRYLIFDPTWDKTAFGQLEYNLQGGYGVLFEGKDTEIVELPVLSPELNSVKRSGTFQLAVDGTLKGSLTEKRYGDVSERMRSLYTESDAKQQRSFLDESLSHDFTTVDVEDVKVENAASLSKELTTSYELTAGRYSRSMGPLLMVRPRVLGTEGLPVDRKVRLVPIDLRGTRLIHDDFTIELPDGFAVDELPEPVKLDMGFASYESSSQLTGKTLHYSRTYTVKQVSLPADRYGDLQKLALAIENDEQNHAVLKKK</sequence>
<organism evidence="5">
    <name type="scientific">Granulicella tundricola (strain ATCC BAA-1859 / DSM 23138 / MP5ACTX9)</name>
    <dbReference type="NCBI Taxonomy" id="1198114"/>
    <lineage>
        <taxon>Bacteria</taxon>
        <taxon>Pseudomonadati</taxon>
        <taxon>Acidobacteriota</taxon>
        <taxon>Terriglobia</taxon>
        <taxon>Terriglobales</taxon>
        <taxon>Acidobacteriaceae</taxon>
        <taxon>Granulicella</taxon>
    </lineage>
</organism>
<dbReference type="OrthoDB" id="103430at2"/>
<gene>
    <name evidence="4" type="ordered locus">AciX9_2049</name>
</gene>
<dbReference type="InterPro" id="IPR038765">
    <property type="entry name" value="Papain-like_cys_pep_sf"/>
</dbReference>
<evidence type="ECO:0000313" key="5">
    <source>
        <dbReference type="Proteomes" id="UP000000343"/>
    </source>
</evidence>
<protein>
    <submittedName>
        <fullName evidence="4">Transglutaminase domain-containing protein</fullName>
    </submittedName>
</protein>
<feature type="domain" description="Transglutaminase-like" evidence="2">
    <location>
        <begin position="285"/>
        <end position="357"/>
    </location>
</feature>
<feature type="signal peptide" evidence="1">
    <location>
        <begin position="1"/>
        <end position="29"/>
    </location>
</feature>
<proteinExistence type="predicted"/>
<feature type="domain" description="DUF3857" evidence="3">
    <location>
        <begin position="68"/>
        <end position="224"/>
    </location>
</feature>
<evidence type="ECO:0000313" key="4">
    <source>
        <dbReference type="EMBL" id="ADW69094.1"/>
    </source>
</evidence>